<sequence>MQKIILLLHRPKIKEKKIKENKRKEKKRKMGHSVSPISNFEVDLSEDL</sequence>
<evidence type="ECO:0000313" key="1">
    <source>
        <dbReference type="EMBL" id="QHT83519.1"/>
    </source>
</evidence>
<organism evidence="1">
    <name type="scientific">viral metagenome</name>
    <dbReference type="NCBI Taxonomy" id="1070528"/>
    <lineage>
        <taxon>unclassified sequences</taxon>
        <taxon>metagenomes</taxon>
        <taxon>organismal metagenomes</taxon>
    </lineage>
</organism>
<accession>A0A6C0HSL6</accession>
<dbReference type="EMBL" id="MN740010">
    <property type="protein sequence ID" value="QHT83519.1"/>
    <property type="molecule type" value="Genomic_DNA"/>
</dbReference>
<proteinExistence type="predicted"/>
<reference evidence="1" key="1">
    <citation type="journal article" date="2020" name="Nature">
        <title>Giant virus diversity and host interactions through global metagenomics.</title>
        <authorList>
            <person name="Schulz F."/>
            <person name="Roux S."/>
            <person name="Paez-Espino D."/>
            <person name="Jungbluth S."/>
            <person name="Walsh D.A."/>
            <person name="Denef V.J."/>
            <person name="McMahon K.D."/>
            <person name="Konstantinidis K.T."/>
            <person name="Eloe-Fadrosh E.A."/>
            <person name="Kyrpides N.C."/>
            <person name="Woyke T."/>
        </authorList>
    </citation>
    <scope>NUCLEOTIDE SEQUENCE</scope>
    <source>
        <strain evidence="1">GVMAG-M-3300023184-168</strain>
    </source>
</reference>
<name>A0A6C0HSL6_9ZZZZ</name>
<dbReference type="AlphaFoldDB" id="A0A6C0HSL6"/>
<protein>
    <submittedName>
        <fullName evidence="1">Uncharacterized protein</fullName>
    </submittedName>
</protein>